<evidence type="ECO:0000256" key="1">
    <source>
        <dbReference type="ARBA" id="ARBA00010139"/>
    </source>
</evidence>
<dbReference type="PRINTS" id="PR00411">
    <property type="entry name" value="PNDRDTASEI"/>
</dbReference>
<dbReference type="SUPFAM" id="SSF51905">
    <property type="entry name" value="FAD/NAD(P)-binding domain"/>
    <property type="match status" value="2"/>
</dbReference>
<keyword evidence="6" id="KW-1185">Reference proteome</keyword>
<evidence type="ECO:0000313" key="5">
    <source>
        <dbReference type="EMBL" id="NMH92117.1"/>
    </source>
</evidence>
<proteinExistence type="inferred from homology"/>
<evidence type="ECO:0000256" key="2">
    <source>
        <dbReference type="ARBA" id="ARBA00022630"/>
    </source>
</evidence>
<reference evidence="5 6" key="1">
    <citation type="submission" date="2020-04" db="EMBL/GenBank/DDBJ databases">
        <authorList>
            <person name="Klaysubun C."/>
            <person name="Duangmal K."/>
            <person name="Lipun K."/>
        </authorList>
    </citation>
    <scope>NUCLEOTIDE SEQUENCE [LARGE SCALE GENOMIC DNA]</scope>
    <source>
        <strain evidence="5 6">DSM 45300</strain>
    </source>
</reference>
<keyword evidence="2" id="KW-0285">Flavoprotein</keyword>
<evidence type="ECO:0000313" key="6">
    <source>
        <dbReference type="Proteomes" id="UP000586918"/>
    </source>
</evidence>
<comment type="similarity">
    <text evidence="1">Belongs to the FAD-binding monooxygenase family.</text>
</comment>
<dbReference type="EMBL" id="JAAXKZ010000031">
    <property type="protein sequence ID" value="NMH92117.1"/>
    <property type="molecule type" value="Genomic_DNA"/>
</dbReference>
<accession>A0A848DHH3</accession>
<dbReference type="Proteomes" id="UP000586918">
    <property type="component" value="Unassembled WGS sequence"/>
</dbReference>
<dbReference type="Pfam" id="PF00743">
    <property type="entry name" value="FMO-like"/>
    <property type="match status" value="1"/>
</dbReference>
<dbReference type="InterPro" id="IPR020946">
    <property type="entry name" value="Flavin_mOase-like"/>
</dbReference>
<dbReference type="PANTHER" id="PTHR42877">
    <property type="entry name" value="L-ORNITHINE N(5)-MONOOXYGENASE-RELATED"/>
    <property type="match status" value="1"/>
</dbReference>
<name>A0A848DHH3_9PSEU</name>
<dbReference type="PANTHER" id="PTHR42877:SF4">
    <property type="entry name" value="FAD_NAD(P)-BINDING DOMAIN-CONTAINING PROTEIN-RELATED"/>
    <property type="match status" value="1"/>
</dbReference>
<keyword evidence="4" id="KW-0560">Oxidoreductase</keyword>
<dbReference type="InterPro" id="IPR051209">
    <property type="entry name" value="FAD-bind_Monooxygenase_sf"/>
</dbReference>
<evidence type="ECO:0000256" key="3">
    <source>
        <dbReference type="ARBA" id="ARBA00022827"/>
    </source>
</evidence>
<keyword evidence="3" id="KW-0274">FAD</keyword>
<dbReference type="InterPro" id="IPR036188">
    <property type="entry name" value="FAD/NAD-bd_sf"/>
</dbReference>
<dbReference type="AlphaFoldDB" id="A0A848DHH3"/>
<comment type="caution">
    <text evidence="5">The sequence shown here is derived from an EMBL/GenBank/DDBJ whole genome shotgun (WGS) entry which is preliminary data.</text>
</comment>
<protein>
    <submittedName>
        <fullName evidence="5">NAD(P)/FAD-dependent oxidoreductase</fullName>
    </submittedName>
</protein>
<evidence type="ECO:0000256" key="4">
    <source>
        <dbReference type="ARBA" id="ARBA00023002"/>
    </source>
</evidence>
<sequence length="653" mass="74302">MTVTAHPNRMDASDEELRAALECANLPTLLMVLAHLTGDRSWLEEPYRPDRTKALDDNDTGGLSPSRQAEVRAAAWDVLRRWRDGQISTPTPLSDQRIVEMLSVCMGEPVPDEYAPMMAEEAGFRRRDARWTDGPPRRKLADFRVVVIGAGISGICAAIKLHELGIPYVVLEKNDTVGGTWLENDYPGAGVDTPSHLYSFSFDPHPGWSRYYAKQGEILDYLRGVAERHGILRDVRFGTEVVSATFDAAAQRWEVVARETDGATRAYRADVVISSVGQLNRPQMPTVPGLETFPGPAFHSARWHHDVDLAGKRVGVLGTGASAMQIVPSIAGTPAEVVVFQRSPQWVAPNPNYLRPVQDGTRLLMEQVPYYATWYRMRLLWMFNDKLHPSLQIDPDWPHPDRAINATNDKHRRFFTRYIHEQLAGREDLWDKVVPTYPPYGKRILMDNDWYRTIARDDVRLVTEDVQRIDGDAVVTADGNRHQLDVLVFATGFQSKRMLYPMDVRGVGGRSLRELWGEDDARAYLGMTVPGFPNLFLLYGPNTNLGHGGSVIFHTECQVNYVIRLLITMIERDIAAIECRPEVFEEYNARVDAAHERMIWTHRGMDTWYRNARGRVVTNTPWRLLDYWRMTRRPAVEDFIVSFREAAQERHPA</sequence>
<dbReference type="Gene3D" id="3.50.50.60">
    <property type="entry name" value="FAD/NAD(P)-binding domain"/>
    <property type="match status" value="2"/>
</dbReference>
<dbReference type="GO" id="GO:0050661">
    <property type="term" value="F:NADP binding"/>
    <property type="evidence" value="ECO:0007669"/>
    <property type="project" value="InterPro"/>
</dbReference>
<organism evidence="5 6">
    <name type="scientific">Pseudonocardia bannensis</name>
    <dbReference type="NCBI Taxonomy" id="630973"/>
    <lineage>
        <taxon>Bacteria</taxon>
        <taxon>Bacillati</taxon>
        <taxon>Actinomycetota</taxon>
        <taxon>Actinomycetes</taxon>
        <taxon>Pseudonocardiales</taxon>
        <taxon>Pseudonocardiaceae</taxon>
        <taxon>Pseudonocardia</taxon>
    </lineage>
</organism>
<dbReference type="GO" id="GO:0004499">
    <property type="term" value="F:N,N-dimethylaniline monooxygenase activity"/>
    <property type="evidence" value="ECO:0007669"/>
    <property type="project" value="InterPro"/>
</dbReference>
<dbReference type="GO" id="GO:0050660">
    <property type="term" value="F:flavin adenine dinucleotide binding"/>
    <property type="evidence" value="ECO:0007669"/>
    <property type="project" value="InterPro"/>
</dbReference>
<gene>
    <name evidence="5" type="ORF">HF519_11165</name>
</gene>